<keyword evidence="2" id="KW-1185">Reference proteome</keyword>
<dbReference type="InterPro" id="IPR011044">
    <property type="entry name" value="Quino_amine_DH_bsu"/>
</dbReference>
<gene>
    <name evidence="1" type="ORF">SAMN05421686_107222</name>
</gene>
<dbReference type="InterPro" id="IPR015943">
    <property type="entry name" value="WD40/YVTN_repeat-like_dom_sf"/>
</dbReference>
<dbReference type="PIRSF" id="PIRSF028101">
    <property type="entry name" value="UCP028101"/>
    <property type="match status" value="1"/>
</dbReference>
<reference evidence="2" key="1">
    <citation type="submission" date="2017-01" db="EMBL/GenBank/DDBJ databases">
        <authorList>
            <person name="Varghese N."/>
            <person name="Submissions S."/>
        </authorList>
    </citation>
    <scope>NUCLEOTIDE SEQUENCE [LARGE SCALE GENOMIC DNA]</scope>
    <source>
        <strain evidence="2">DSM 24913</strain>
    </source>
</reference>
<evidence type="ECO:0000313" key="1">
    <source>
        <dbReference type="EMBL" id="SIT01020.1"/>
    </source>
</evidence>
<dbReference type="AlphaFoldDB" id="A0A1N7NRU8"/>
<evidence type="ECO:0000313" key="2">
    <source>
        <dbReference type="Proteomes" id="UP000185639"/>
    </source>
</evidence>
<protein>
    <recommendedName>
        <fullName evidence="3">DUF1513 domain-containing protein</fullName>
    </recommendedName>
</protein>
<organism evidence="1 2">
    <name type="scientific">Thalassolituus maritimus</name>
    <dbReference type="NCBI Taxonomy" id="484498"/>
    <lineage>
        <taxon>Bacteria</taxon>
        <taxon>Pseudomonadati</taxon>
        <taxon>Pseudomonadota</taxon>
        <taxon>Gammaproteobacteria</taxon>
        <taxon>Oceanospirillales</taxon>
        <taxon>Oceanospirillaceae</taxon>
        <taxon>Thalassolituus</taxon>
    </lineage>
</organism>
<dbReference type="SUPFAM" id="SSF50969">
    <property type="entry name" value="YVTN repeat-like/Quinoprotein amine dehydrogenase"/>
    <property type="match status" value="1"/>
</dbReference>
<dbReference type="STRING" id="484498.SAMN05421686_107222"/>
<dbReference type="OrthoDB" id="5624218at2"/>
<proteinExistence type="predicted"/>
<dbReference type="EMBL" id="FTOH01000007">
    <property type="protein sequence ID" value="SIT01020.1"/>
    <property type="molecule type" value="Genomic_DNA"/>
</dbReference>
<name>A0A1N7NRU8_9GAMM</name>
<accession>A0A1N7NRU8</accession>
<dbReference type="RefSeq" id="WP_076516609.1">
    <property type="nucleotide sequence ID" value="NZ_FTOH01000007.1"/>
</dbReference>
<dbReference type="InterPro" id="IPR008311">
    <property type="entry name" value="UCP028101"/>
</dbReference>
<dbReference type="Gene3D" id="2.130.10.10">
    <property type="entry name" value="YVTN repeat-like/Quinoprotein amine dehydrogenase"/>
    <property type="match status" value="1"/>
</dbReference>
<evidence type="ECO:0008006" key="3">
    <source>
        <dbReference type="Google" id="ProtNLM"/>
    </source>
</evidence>
<dbReference type="Pfam" id="PF07433">
    <property type="entry name" value="DUF1513"/>
    <property type="match status" value="1"/>
</dbReference>
<sequence length="389" mass="42528">MATSDMMTRRQILKSGLFGSTVLLPLHGLALGHSSSVMESEYWGSAVLSEDQTGFASVSRNQSAALEQTAFRGHGVCLNPTDKNSHSILMMARRPGSEGIIFDLATGEELSRFYALPERQFQGHACYSEDGSEIYVTQTIFSPGHPDHGKGMISVRDARNFVQLREFETGDPEPHEVLPMPDGIHLVVANGGRFPGQDGRSNDATEMSSSLVIIDRTTGEISQRHTLTEPKASIRHLAINKEGSVVAALQVQRQAMKDTRPRPLAAVLTSAGHFDYLPAPGNLWLGAHDYMGSVAVHASTDIACMTTPKGNFAAFWHVSSHTLLGYFQMHDVCGVSVSELNDCFVLSNSAGELRFIDPVTQQENTSLRQSYSDLRFDNHLSQPVIIRKG</sequence>
<dbReference type="Proteomes" id="UP000185639">
    <property type="component" value="Unassembled WGS sequence"/>
</dbReference>